<proteinExistence type="predicted"/>
<dbReference type="Proteomes" id="UP000646365">
    <property type="component" value="Unassembled WGS sequence"/>
</dbReference>
<protein>
    <recommendedName>
        <fullName evidence="4">Large polyvalent protein-associated domain-containing protein</fullName>
    </recommendedName>
</protein>
<evidence type="ECO:0000313" key="3">
    <source>
        <dbReference type="Proteomes" id="UP000646365"/>
    </source>
</evidence>
<feature type="region of interest" description="Disordered" evidence="1">
    <location>
        <begin position="1"/>
        <end position="58"/>
    </location>
</feature>
<accession>A0A8J2Z0Q6</accession>
<name>A0A8J2Z0Q6_9PROT</name>
<reference evidence="2" key="1">
    <citation type="journal article" date="2014" name="Int. J. Syst. Evol. Microbiol.">
        <title>Complete genome sequence of Corynebacterium casei LMG S-19264T (=DSM 44701T), isolated from a smear-ripened cheese.</title>
        <authorList>
            <consortium name="US DOE Joint Genome Institute (JGI-PGF)"/>
            <person name="Walter F."/>
            <person name="Albersmeier A."/>
            <person name="Kalinowski J."/>
            <person name="Ruckert C."/>
        </authorList>
    </citation>
    <scope>NUCLEOTIDE SEQUENCE</scope>
    <source>
        <strain evidence="2">CGMCC 1.15725</strain>
    </source>
</reference>
<comment type="caution">
    <text evidence="2">The sequence shown here is derived from an EMBL/GenBank/DDBJ whole genome shotgun (WGS) entry which is preliminary data.</text>
</comment>
<organism evidence="2 3">
    <name type="scientific">Aliidongia dinghuensis</name>
    <dbReference type="NCBI Taxonomy" id="1867774"/>
    <lineage>
        <taxon>Bacteria</taxon>
        <taxon>Pseudomonadati</taxon>
        <taxon>Pseudomonadota</taxon>
        <taxon>Alphaproteobacteria</taxon>
        <taxon>Rhodospirillales</taxon>
        <taxon>Dongiaceae</taxon>
        <taxon>Aliidongia</taxon>
    </lineage>
</organism>
<evidence type="ECO:0000313" key="2">
    <source>
        <dbReference type="EMBL" id="GGF51476.1"/>
    </source>
</evidence>
<evidence type="ECO:0008006" key="4">
    <source>
        <dbReference type="Google" id="ProtNLM"/>
    </source>
</evidence>
<feature type="compositionally biased region" description="Pro residues" evidence="1">
    <location>
        <begin position="181"/>
        <end position="203"/>
    </location>
</feature>
<gene>
    <name evidence="2" type="ORF">GCM10011611_67440</name>
</gene>
<keyword evidence="3" id="KW-1185">Reference proteome</keyword>
<sequence>MTAMPPPSRMAGLGLDPATLPTVAEAKSPLPTRSPALARKTFTAANARRRRPVQDTDTSAPVSPAYWYGLGYETTIDGTVLYVALPGGIRLADHGDYLVRHRDGEPTDDEIAALVAAGKARRWEDIRFSGGSPEFQPPARIEALRQGYRLDQISLECEDGLPKPANTLPMPDHIRRRLIPDPAPDQVPALPPSEPTPAPRLRP</sequence>
<reference evidence="2" key="2">
    <citation type="submission" date="2020-09" db="EMBL/GenBank/DDBJ databases">
        <authorList>
            <person name="Sun Q."/>
            <person name="Zhou Y."/>
        </authorList>
    </citation>
    <scope>NUCLEOTIDE SEQUENCE</scope>
    <source>
        <strain evidence="2">CGMCC 1.15725</strain>
    </source>
</reference>
<dbReference type="AlphaFoldDB" id="A0A8J2Z0Q6"/>
<dbReference type="EMBL" id="BMJQ01000040">
    <property type="protein sequence ID" value="GGF51476.1"/>
    <property type="molecule type" value="Genomic_DNA"/>
</dbReference>
<evidence type="ECO:0000256" key="1">
    <source>
        <dbReference type="SAM" id="MobiDB-lite"/>
    </source>
</evidence>
<feature type="region of interest" description="Disordered" evidence="1">
    <location>
        <begin position="160"/>
        <end position="203"/>
    </location>
</feature>